<feature type="compositionally biased region" description="Low complexity" evidence="1">
    <location>
        <begin position="48"/>
        <end position="65"/>
    </location>
</feature>
<dbReference type="Proteomes" id="UP000070501">
    <property type="component" value="Unassembled WGS sequence"/>
</dbReference>
<protein>
    <submittedName>
        <fullName evidence="2">Uncharacterized protein</fullName>
    </submittedName>
</protein>
<name>A0A136IRK6_9PEZI</name>
<sequence>MPNEYQWALTSGDVPSSHHAPSQPQYGGYESKQQSAQMPRNYQPETHAYSGQYSSSPPSYGGQASRSSSYTHQPGPDASFGTQQHQQYPQQQQQYQQYPQPQQQPQQQQYSSRASSYSSGGHGAPNGANANSDLIDQSVSVQDLIRENFPGQGSSSSSSIQLSPALLEHLQQVSPRSRESKLYFLEPQNGSGSSLSGMMYPSSDLALVNQLAVKHHRLACMRILGGSGPEQSDKVLRGTEWSLLDEERIEVVTRVATGGGQTTTISTTVQELSLFRGK</sequence>
<evidence type="ECO:0000313" key="2">
    <source>
        <dbReference type="EMBL" id="KXJ87563.1"/>
    </source>
</evidence>
<dbReference type="InParanoid" id="A0A136IRK6"/>
<reference evidence="3" key="1">
    <citation type="submission" date="2016-02" db="EMBL/GenBank/DDBJ databases">
        <title>Draft genome sequence of Microdochium bolleyi, a fungal endophyte of beachgrass.</title>
        <authorList>
            <consortium name="DOE Joint Genome Institute"/>
            <person name="David A.S."/>
            <person name="May G."/>
            <person name="Haridas S."/>
            <person name="Lim J."/>
            <person name="Wang M."/>
            <person name="Labutti K."/>
            <person name="Lipzen A."/>
            <person name="Barry K."/>
            <person name="Grigoriev I.V."/>
        </authorList>
    </citation>
    <scope>NUCLEOTIDE SEQUENCE [LARGE SCALE GENOMIC DNA]</scope>
    <source>
        <strain evidence="3">J235TASD1</strain>
    </source>
</reference>
<evidence type="ECO:0000256" key="1">
    <source>
        <dbReference type="SAM" id="MobiDB-lite"/>
    </source>
</evidence>
<dbReference type="OrthoDB" id="10411868at2759"/>
<feature type="compositionally biased region" description="Low complexity" evidence="1">
    <location>
        <begin position="83"/>
        <end position="132"/>
    </location>
</feature>
<organism evidence="2 3">
    <name type="scientific">Microdochium bolleyi</name>
    <dbReference type="NCBI Taxonomy" id="196109"/>
    <lineage>
        <taxon>Eukaryota</taxon>
        <taxon>Fungi</taxon>
        <taxon>Dikarya</taxon>
        <taxon>Ascomycota</taxon>
        <taxon>Pezizomycotina</taxon>
        <taxon>Sordariomycetes</taxon>
        <taxon>Xylariomycetidae</taxon>
        <taxon>Xylariales</taxon>
        <taxon>Microdochiaceae</taxon>
        <taxon>Microdochium</taxon>
    </lineage>
</organism>
<dbReference type="EMBL" id="KQ964262">
    <property type="protein sequence ID" value="KXJ87563.1"/>
    <property type="molecule type" value="Genomic_DNA"/>
</dbReference>
<keyword evidence="3" id="KW-1185">Reference proteome</keyword>
<dbReference type="AlphaFoldDB" id="A0A136IRK6"/>
<feature type="region of interest" description="Disordered" evidence="1">
    <location>
        <begin position="1"/>
        <end position="132"/>
    </location>
</feature>
<gene>
    <name evidence="2" type="ORF">Micbo1qcDRAFT_167547</name>
</gene>
<evidence type="ECO:0000313" key="3">
    <source>
        <dbReference type="Proteomes" id="UP000070501"/>
    </source>
</evidence>
<feature type="compositionally biased region" description="Polar residues" evidence="1">
    <location>
        <begin position="19"/>
        <end position="44"/>
    </location>
</feature>
<accession>A0A136IRK6</accession>
<proteinExistence type="predicted"/>